<dbReference type="InterPro" id="IPR041658">
    <property type="entry name" value="AAA_lid_11"/>
</dbReference>
<dbReference type="FunFam" id="1.20.920.30:FF:000007">
    <property type="entry name" value="Dynein axonemal heavy chain 10"/>
    <property type="match status" value="1"/>
</dbReference>
<dbReference type="FunFam" id="1.10.287.2620:FF:000001">
    <property type="entry name" value="Cytoplasmic dynein heavy chain 1"/>
    <property type="match status" value="1"/>
</dbReference>
<dbReference type="InterPro" id="IPR043160">
    <property type="entry name" value="Dynein_C_barrel"/>
</dbReference>
<keyword evidence="6" id="KW-0547">Nucleotide-binding</keyword>
<dbReference type="Gene3D" id="1.10.8.710">
    <property type="match status" value="1"/>
</dbReference>
<keyword evidence="7" id="KW-0067">ATP-binding</keyword>
<dbReference type="FunFam" id="3.40.50.300:FF:000153">
    <property type="entry name" value="Dynein axonemal heavy chain 1"/>
    <property type="match status" value="1"/>
</dbReference>
<dbReference type="GO" id="GO:0030286">
    <property type="term" value="C:dynein complex"/>
    <property type="evidence" value="ECO:0007669"/>
    <property type="project" value="UniProtKB-KW"/>
</dbReference>
<dbReference type="FunFam" id="3.40.50.300:FF:001855">
    <property type="entry name" value="Dynein axonemal heavy chain 10"/>
    <property type="match status" value="1"/>
</dbReference>
<dbReference type="InterPro" id="IPR026983">
    <property type="entry name" value="DHC"/>
</dbReference>
<dbReference type="Pfam" id="PF17852">
    <property type="entry name" value="Dynein_AAA_lid"/>
    <property type="match status" value="1"/>
</dbReference>
<feature type="domain" description="AAA+ ATPase" evidence="15">
    <location>
        <begin position="750"/>
        <end position="898"/>
    </location>
</feature>
<keyword evidence="13" id="KW-0966">Cell projection</keyword>
<dbReference type="GO" id="GO:0008569">
    <property type="term" value="F:minus-end-directed microtubule motor activity"/>
    <property type="evidence" value="ECO:0007669"/>
    <property type="project" value="InterPro"/>
</dbReference>
<evidence type="ECO:0000256" key="10">
    <source>
        <dbReference type="ARBA" id="ARBA00023069"/>
    </source>
</evidence>
<dbReference type="FunFam" id="1.10.472.130:FF:000010">
    <property type="entry name" value="Dynein axonemal heavy chain 10"/>
    <property type="match status" value="1"/>
</dbReference>
<gene>
    <name evidence="16" type="primary">DNAH10</name>
</gene>
<evidence type="ECO:0000256" key="4">
    <source>
        <dbReference type="ARBA" id="ARBA00022701"/>
    </source>
</evidence>
<dbReference type="InterPro" id="IPR003593">
    <property type="entry name" value="AAA+_ATPase"/>
</dbReference>
<dbReference type="PANTHER" id="PTHR22878:SF63">
    <property type="entry name" value="DYNEIN AXONEMAL HEAVY CHAIN 10"/>
    <property type="match status" value="1"/>
</dbReference>
<evidence type="ECO:0000256" key="1">
    <source>
        <dbReference type="ARBA" id="ARBA00004430"/>
    </source>
</evidence>
<evidence type="ECO:0000256" key="14">
    <source>
        <dbReference type="SAM" id="Coils"/>
    </source>
</evidence>
<keyword evidence="10" id="KW-0969">Cilium</keyword>
<dbReference type="Gene3D" id="1.10.287.2620">
    <property type="match status" value="1"/>
</dbReference>
<dbReference type="Pfam" id="PF12775">
    <property type="entry name" value="AAA_7"/>
    <property type="match status" value="1"/>
</dbReference>
<evidence type="ECO:0000256" key="11">
    <source>
        <dbReference type="ARBA" id="ARBA00023175"/>
    </source>
</evidence>
<evidence type="ECO:0000256" key="8">
    <source>
        <dbReference type="ARBA" id="ARBA00023017"/>
    </source>
</evidence>
<dbReference type="FunFam" id="1.10.8.710:FF:000002">
    <property type="entry name" value="dynein heavy chain 17, axonemal"/>
    <property type="match status" value="1"/>
</dbReference>
<dbReference type="InterPro" id="IPR042222">
    <property type="entry name" value="Dynein_2_N"/>
</dbReference>
<feature type="domain" description="AAA+ ATPase" evidence="15">
    <location>
        <begin position="471"/>
        <end position="607"/>
    </location>
</feature>
<dbReference type="InterPro" id="IPR024743">
    <property type="entry name" value="Dynein_HC_stalk"/>
</dbReference>
<evidence type="ECO:0000256" key="2">
    <source>
        <dbReference type="ARBA" id="ARBA00008887"/>
    </source>
</evidence>
<dbReference type="Gene3D" id="1.20.58.1120">
    <property type="match status" value="1"/>
</dbReference>
<dbReference type="Pfam" id="PF22597">
    <property type="entry name" value="DYN_lid"/>
    <property type="match status" value="1"/>
</dbReference>
<dbReference type="InterPro" id="IPR027417">
    <property type="entry name" value="P-loop_NTPase"/>
</dbReference>
<keyword evidence="8" id="KW-0243">Dynein</keyword>
<dbReference type="Pfam" id="PF18199">
    <property type="entry name" value="Dynein_C"/>
    <property type="match status" value="1"/>
</dbReference>
<feature type="coiled-coil region" evidence="14">
    <location>
        <begin position="1905"/>
        <end position="1988"/>
    </location>
</feature>
<dbReference type="GO" id="GO:0005874">
    <property type="term" value="C:microtubule"/>
    <property type="evidence" value="ECO:0007669"/>
    <property type="project" value="UniProtKB-KW"/>
</dbReference>
<dbReference type="GO" id="GO:0005930">
    <property type="term" value="C:axoneme"/>
    <property type="evidence" value="ECO:0007669"/>
    <property type="project" value="UniProtKB-SubCell"/>
</dbReference>
<feature type="domain" description="AAA+ ATPase" evidence="15">
    <location>
        <begin position="1091"/>
        <end position="1242"/>
    </location>
</feature>
<reference evidence="16" key="1">
    <citation type="submission" date="2016-05" db="EMBL/GenBank/DDBJ databases">
        <authorList>
            <person name="Lavstsen T."/>
            <person name="Jespersen J.S."/>
        </authorList>
    </citation>
    <scope>NUCLEOTIDE SEQUENCE</scope>
    <source>
        <tissue evidence="16">Brain</tissue>
    </source>
</reference>
<dbReference type="FunFam" id="1.10.8.1220:FF:000001">
    <property type="entry name" value="Dynein axonemal heavy chain 5"/>
    <property type="match status" value="1"/>
</dbReference>
<evidence type="ECO:0000313" key="16">
    <source>
        <dbReference type="EMBL" id="SBQ57379.1"/>
    </source>
</evidence>
<dbReference type="Gene3D" id="1.20.1270.280">
    <property type="match status" value="1"/>
</dbReference>
<dbReference type="Pfam" id="PF12781">
    <property type="entry name" value="AAA_9"/>
    <property type="match status" value="1"/>
</dbReference>
<evidence type="ECO:0000256" key="13">
    <source>
        <dbReference type="ARBA" id="ARBA00023273"/>
    </source>
</evidence>
<dbReference type="Pfam" id="PF12780">
    <property type="entry name" value="AAA_8"/>
    <property type="match status" value="1"/>
</dbReference>
<dbReference type="Gene3D" id="1.20.140.100">
    <property type="entry name" value="Dynein heavy chain, N-terminal domain 2"/>
    <property type="match status" value="1"/>
</dbReference>
<keyword evidence="12" id="KW-0206">Cytoskeleton</keyword>
<dbReference type="SUPFAM" id="SSF52540">
    <property type="entry name" value="P-loop containing nucleoside triphosphate hydrolases"/>
    <property type="match status" value="4"/>
</dbReference>
<dbReference type="Pfam" id="PF08393">
    <property type="entry name" value="DHC_N2"/>
    <property type="match status" value="1"/>
</dbReference>
<dbReference type="FunFam" id="1.20.1270.280:FF:000005">
    <property type="entry name" value="Dynein axonemal heavy chain 10"/>
    <property type="match status" value="1"/>
</dbReference>
<dbReference type="Gene3D" id="3.10.490.20">
    <property type="match status" value="1"/>
</dbReference>
<dbReference type="FunFam" id="3.40.50.300:FF:000049">
    <property type="entry name" value="Dynein, axonemal, heavy chain 5"/>
    <property type="match status" value="1"/>
</dbReference>
<dbReference type="GO" id="GO:0045505">
    <property type="term" value="F:dynein intermediate chain binding"/>
    <property type="evidence" value="ECO:0007669"/>
    <property type="project" value="InterPro"/>
</dbReference>
<dbReference type="PANTHER" id="PTHR22878">
    <property type="entry name" value="DYNEIN HEAVY CHAIN 6, AXONEMAL-LIKE-RELATED"/>
    <property type="match status" value="1"/>
</dbReference>
<evidence type="ECO:0000256" key="9">
    <source>
        <dbReference type="ARBA" id="ARBA00023054"/>
    </source>
</evidence>
<name>A0A1A8FGV9_9TELE</name>
<dbReference type="Gene3D" id="1.10.472.130">
    <property type="match status" value="1"/>
</dbReference>
<keyword evidence="4" id="KW-0493">Microtubule</keyword>
<proteinExistence type="inferred from homology"/>
<dbReference type="Gene3D" id="1.10.8.1220">
    <property type="match status" value="1"/>
</dbReference>
<reference evidence="16" key="2">
    <citation type="submission" date="2016-06" db="EMBL/GenBank/DDBJ databases">
        <title>The genome of a short-lived fish provides insights into sex chromosome evolution and the genetic control of aging.</title>
        <authorList>
            <person name="Reichwald K."/>
            <person name="Felder M."/>
            <person name="Petzold A."/>
            <person name="Koch P."/>
            <person name="Groth M."/>
            <person name="Platzer M."/>
        </authorList>
    </citation>
    <scope>NUCLEOTIDE SEQUENCE</scope>
    <source>
        <tissue evidence="16">Brain</tissue>
    </source>
</reference>
<dbReference type="Gene3D" id="1.20.920.30">
    <property type="match status" value="1"/>
</dbReference>
<dbReference type="EMBL" id="HAEB01010852">
    <property type="protein sequence ID" value="SBQ57379.1"/>
    <property type="molecule type" value="Transcribed_RNA"/>
</dbReference>
<dbReference type="Pfam" id="PF03028">
    <property type="entry name" value="Dynein_heavy"/>
    <property type="match status" value="1"/>
</dbReference>
<keyword evidence="5" id="KW-0677">Repeat</keyword>
<dbReference type="Gene3D" id="6.10.140.1060">
    <property type="match status" value="1"/>
</dbReference>
<dbReference type="GO" id="GO:0007018">
    <property type="term" value="P:microtubule-based movement"/>
    <property type="evidence" value="ECO:0007669"/>
    <property type="project" value="InterPro"/>
</dbReference>
<comment type="subcellular location">
    <subcellularLocation>
        <location evidence="1">Cytoplasm</location>
        <location evidence="1">Cytoskeleton</location>
        <location evidence="1">Cilium axoneme</location>
    </subcellularLocation>
</comment>
<evidence type="ECO:0000256" key="12">
    <source>
        <dbReference type="ARBA" id="ARBA00023212"/>
    </source>
</evidence>
<dbReference type="Gene3D" id="1.10.8.720">
    <property type="entry name" value="Region D6 of dynein motor"/>
    <property type="match status" value="1"/>
</dbReference>
<dbReference type="InterPro" id="IPR043157">
    <property type="entry name" value="Dynein_AAA1S"/>
</dbReference>
<evidence type="ECO:0000256" key="7">
    <source>
        <dbReference type="ARBA" id="ARBA00022840"/>
    </source>
</evidence>
<evidence type="ECO:0000259" key="15">
    <source>
        <dbReference type="SMART" id="SM00382"/>
    </source>
</evidence>
<dbReference type="FunFam" id="3.40.50.300:FF:000063">
    <property type="entry name" value="dynein heavy chain 6, axonemal"/>
    <property type="match status" value="1"/>
</dbReference>
<dbReference type="InterPro" id="IPR041466">
    <property type="entry name" value="Dynein_AAA5_ext"/>
</dbReference>
<feature type="domain" description="AAA+ ATPase" evidence="15">
    <location>
        <begin position="1439"/>
        <end position="1596"/>
    </location>
</feature>
<dbReference type="InterPro" id="IPR024317">
    <property type="entry name" value="Dynein_heavy_chain_D4_dom"/>
</dbReference>
<organism evidence="16">
    <name type="scientific">Nothobranchius korthausae</name>
    <dbReference type="NCBI Taxonomy" id="1143690"/>
    <lineage>
        <taxon>Eukaryota</taxon>
        <taxon>Metazoa</taxon>
        <taxon>Chordata</taxon>
        <taxon>Craniata</taxon>
        <taxon>Vertebrata</taxon>
        <taxon>Euteleostomi</taxon>
        <taxon>Actinopterygii</taxon>
        <taxon>Neopterygii</taxon>
        <taxon>Teleostei</taxon>
        <taxon>Neoteleostei</taxon>
        <taxon>Acanthomorphata</taxon>
        <taxon>Ovalentaria</taxon>
        <taxon>Atherinomorphae</taxon>
        <taxon>Cyprinodontiformes</taxon>
        <taxon>Nothobranchiidae</taxon>
        <taxon>Nothobranchius</taxon>
    </lineage>
</organism>
<dbReference type="InterPro" id="IPR035699">
    <property type="entry name" value="AAA_6"/>
</dbReference>
<dbReference type="FunFam" id="1.20.920.20:FF:000008">
    <property type="entry name" value="Dynein heavy chain 10, axonemal"/>
    <property type="match status" value="1"/>
</dbReference>
<evidence type="ECO:0000256" key="3">
    <source>
        <dbReference type="ARBA" id="ARBA00022490"/>
    </source>
</evidence>
<keyword evidence="3" id="KW-0963">Cytoplasm</keyword>
<dbReference type="InterPro" id="IPR013602">
    <property type="entry name" value="Dynein_heavy_linker"/>
</dbReference>
<dbReference type="FunFam" id="3.10.490.20:FF:000006">
    <property type="entry name" value="Dynein axonemal heavy chain 10"/>
    <property type="match status" value="1"/>
</dbReference>
<evidence type="ECO:0000256" key="6">
    <source>
        <dbReference type="ARBA" id="ARBA00022741"/>
    </source>
</evidence>
<dbReference type="InterPro" id="IPR054354">
    <property type="entry name" value="DYNC2H1-like_lid"/>
</dbReference>
<sequence length="3118" mass="354960">MTEFRESLALLLDLKHEALRNRHWEELMERTGTSFEINPDSFTLENMFAMELHKYANIISDIVTSAVKELNIEMGVKGVVESWEKMNFNVQPIFKGTQKQGFILGAVDEILLNLDNDVMNLQGMAGSRFVGPFLGAIQQAEKELSLISETIEVWLVVQRKWMYLENIFIGGDIRFQLPEEAKKFDNIDEKFKNIMDDTKRSPNTRRCCLAPNQLADLHALRTNLERCQKSLNDYLDSKRNAFPRFFFISDDELLSILGSRDPCCVQEHMIKMYDNIASLRFDEEIGRETVVTAMVSAEGEVMEFRKPVPVEGRVEEWMMNVLLEMRSTNWRITKEAIFNYCRDMMTGGEKRALKNYAEEMHRQIDELVTRNTQPMKKNDRRKINTALIMDVHSRDIVDNLVCNRITYPQAFEWESQLRFYWKREPDNLFVQQCSASFSYGYEYMGLNGRLVITPLTDRIYLTLTQALSMYLGGAPAGPAGTGKTETVKDLAKALGLLCVVTNCGEGMDYMAIGKIFSGLAQCGAWGCFDEFNRIDASVLSVISSQMQTIRNALILHLKRFQFEGRMISLDDRMGIFITMNPGYAGRTELPESVKALFRPVVVILPDLQQICEIMLFSEGFLMAKVLAKKMTVLYKLAREQLSKQSHYDFGLRALKSVLVMAGELKRGSLDLSEDVVLMRALRDMNLPKLVFEDVPLFLGLISDLFPGLDCPRVQYASFNEAVEQTLQENKYIVLPNQVDKVVQLHETMMSRHTTMIVGPTGGGKSVVINTLCQAQTKLGLRTKLYPLNPKAMSVIELYGVLDPDTRDWTDGILSNIFREVNKPTDNKAQRYILFDGDVDALWVENMNSVMDDNKLLTLANGERIRLQSHCALLFEVGDLQYASPATVSRCGMVFVDPKNLRYTPYWERWVNSRPETEQEVLFRLFKKYVHSCIDMLLEGIVDGKQGQKLETVVPQTDLNMVSQLCLMLDALLESDSSRADVLECYFLEALYCSLGATLLESGRSKFDDLVKRLSCRTTMHDGNDLAGPDEIPGYLPTLYDFHFDGTQEKWVPWSSLVARYAHNPKTKFADILVPTVDTTRTSWILEQMVKMRKPVLLVGDPGTSKTATIHNFLKNINPDNGSTLIINFSSRTTSLDLQRNLEANVEKRTKDTYGPPLGKRLLVFIDDLNTPKVDDYGTQQPIALLKLLLDRGGIYDRRKELNCKILKDLGFISAMGKAGGGRNEVDPRFISLFGVFGIPSPTTESLHLICASILKGHTRLFEDCVRKVCDEVTCCTLELYNLINRDLSPTPSKFHYTFNLRDLSRVYNGLTLTTPDKFLTVAQFVRVWRNECLRIFHDRLIDETDKALVQGHIKNLIEAHFKSDMEAVMKDPILFGDYRAALSDSEARVYEDIQDYDASKVIFQEILEEYNERKSRMNLVLFDDALEHLTRLHRIIRIDRGHALLVGVGGSGKQSLTKLAAFTAGCEVFEITFSRGYNASNFREDLRKLYLKLGVENKKMVFVFTDAHVAEESFLELINNMLTSGIVPALFPDDEKESVLNQLRDEALKMGAGPSKQSVWEYFVNKSANNLHIVLGMSPVGDTLRTRCRNFPGLINNTVIDWFLPWPPEALHAVAESFLGDHPMIPEAHSAAITDQVCMVHISAGEYSKLFQQKLRRCNYVTPESFLDFIKTFSSLLEETDAFFLAQCERLEGGLDKLKEASEQLVELNAKLADQKVALAEKTSACETLVKDIVANTSAAEDKKTLAEEKAKEIEVQNNVISVENASAKSALDEALPALEAARKALQDLDKSDVTEIRSFAKPPKQVQVVCECILVLRGHKEISWLAAKAMMLDANFLCSLLELDCDSITNAQVKTVKHSLKNLHTSLEEMQGISKAGAGMFKFVESIIGYCDVAREIKPKRQKVEKLEKEFVKSKKELEDIQKELEKIQTELRDLQTNYKDAITEKRVLQEEARVMERRLVAADKLISGLSSENERWTQDLDELRQRRVLLLGDCLISAAFLSYEGAFSWEFRSEMVYGTWLQDVLERGIPLSPHFKVENLLTDEVEISRWSSEGLPPDEHSVQNGILTTRGSRFAMCIDPQQQAFSWIKKKEESNNLKISSFNDPDFLRQLEMAIKYGNPILFQDVDEYIDPVIDGVLEKNVKGAEGRQFILLADKEVDYDPNFKLYLNTKLANPKYSPSVFGKAMVINYTVTLKGLEDQLLSVIMGFEKKMLEEQRHHLIQDISKKKALLKNLVDSLLRELATSTGNMLDNKELVETLEETKSKASEVFEKLKLAQKTSMDIDKLRDGYRPAAKRGAILFFALTDMALVNSMYQYSLETYLQVFDLSLRRSLPHSSLDQRLENIINTLTDDVYNYVCTGLFEKHKLLFSFNMTVKIEQAEGRAPQEELEFLIKGNLSLERSTHKKPCDWLPSQSWEDVVKLAELFPENFASLPSDIEKNSTDWKAWYDLDAPEQAPFPMKYEENLSAFQKLLLLRCFRVDRVIRAMTDYVIATMGERYVQPPVISLTAIQEQSTPSSPVVFILSPGSDPAGDLRKFTEELGFRGNKFRSLAMGQGQEKVALDWLETAAYHGQWLMLQNCHLQVKWLKELEKALEKIAKPNPNFRLWITTNPIKDFPVGILQKSLKVVTEPPNGLKLNMKATYSKIKNEALDSCQHPAFKSLVYVLSFFHAAVQERRKYGKIGWNVPCDFTESDFFVCMEILNTYLTKAHNQGETKVPWESLKYLIGEVMYGGRAIDSFDQRILNIYMDEYFGDFLFPTIRQSQFHFFRNGEVDYKIPSPGPKRVYVEEIENMPLVNTPEVMGLHSNAEIGYYTLAVKEMWTHLIDLQPQSGESGGNITRDEYISQVAKDIHSKLPHLFDLGVIRKKFGTDISPTTVVLLQELERFNKLVAQMQHSLVQLQRALAGEVGMSSELDEVARALFNGHIPAIWKKLAPETQKSLGNWMSHFKRRYEQYTHWVDKGEPKVIWLAGLHIPESYLTALVQAACRKNGWPLDRSTLYTKVTPFRSEVEVTDRPKEGCFASGLYLEGADWDMEKGCLMTSKTKALVVELPILKIIPTETHHLGLEDTLRTPVYTTSIRRNEMGVGLVFEADLCTDMDISHWVLQGVCLSLNTEM</sequence>
<dbReference type="GO" id="GO:0051959">
    <property type="term" value="F:dynein light intermediate chain binding"/>
    <property type="evidence" value="ECO:0007669"/>
    <property type="project" value="InterPro"/>
</dbReference>
<dbReference type="FunFam" id="1.10.8.720:FF:000005">
    <property type="entry name" value="Dynein axonemal heavy chain 10"/>
    <property type="match status" value="1"/>
</dbReference>
<dbReference type="InterPro" id="IPR042219">
    <property type="entry name" value="AAA_lid_11_sf"/>
</dbReference>
<dbReference type="InterPro" id="IPR041228">
    <property type="entry name" value="Dynein_C"/>
</dbReference>
<dbReference type="Pfam" id="PF18198">
    <property type="entry name" value="AAA_lid_11"/>
    <property type="match status" value="1"/>
</dbReference>
<dbReference type="FunFam" id="1.20.140.100:FF:000001">
    <property type="entry name" value="dynein heavy chain 17, axonemal"/>
    <property type="match status" value="1"/>
</dbReference>
<dbReference type="InterPro" id="IPR004273">
    <property type="entry name" value="Dynein_heavy_D6_P-loop"/>
</dbReference>
<dbReference type="Pfam" id="PF12777">
    <property type="entry name" value="MT"/>
    <property type="match status" value="1"/>
</dbReference>
<dbReference type="Gene3D" id="1.20.920.20">
    <property type="match status" value="1"/>
</dbReference>
<accession>A0A1A8FGV9</accession>
<comment type="similarity">
    <text evidence="2">Belongs to the dynein heavy chain family.</text>
</comment>
<dbReference type="InterPro" id="IPR035706">
    <property type="entry name" value="AAA_9"/>
</dbReference>
<keyword evidence="9 14" id="KW-0175">Coiled coil</keyword>
<feature type="coiled-coil region" evidence="14">
    <location>
        <begin position="2223"/>
        <end position="2278"/>
    </location>
</feature>
<dbReference type="FunFam" id="3.40.50.300:FF:002141">
    <property type="entry name" value="Dynein heavy chain"/>
    <property type="match status" value="1"/>
</dbReference>
<evidence type="ECO:0000256" key="5">
    <source>
        <dbReference type="ARBA" id="ARBA00022737"/>
    </source>
</evidence>
<protein>
    <submittedName>
        <fullName evidence="16">Dynein, axonemal, heavy chain 10</fullName>
    </submittedName>
</protein>
<feature type="coiled-coil region" evidence="14">
    <location>
        <begin position="1688"/>
        <end position="1757"/>
    </location>
</feature>
<dbReference type="SMART" id="SM00382">
    <property type="entry name" value="AAA"/>
    <property type="match status" value="4"/>
</dbReference>
<dbReference type="GO" id="GO:0031514">
    <property type="term" value="C:motile cilium"/>
    <property type="evidence" value="ECO:0007669"/>
    <property type="project" value="UniProtKB-ARBA"/>
</dbReference>
<dbReference type="Pfam" id="PF12774">
    <property type="entry name" value="AAA_6"/>
    <property type="match status" value="1"/>
</dbReference>
<keyword evidence="11" id="KW-0505">Motor protein</keyword>
<dbReference type="GO" id="GO:0005524">
    <property type="term" value="F:ATP binding"/>
    <property type="evidence" value="ECO:0007669"/>
    <property type="project" value="UniProtKB-KW"/>
</dbReference>
<dbReference type="Gene3D" id="3.40.50.300">
    <property type="entry name" value="P-loop containing nucleotide triphosphate hydrolases"/>
    <property type="match status" value="5"/>
</dbReference>